<dbReference type="PANTHER" id="PTHR34610:SF3">
    <property type="entry name" value="SSL7007 PROTEIN"/>
    <property type="match status" value="1"/>
</dbReference>
<dbReference type="InterPro" id="IPR002850">
    <property type="entry name" value="PIN_toxin-like"/>
</dbReference>
<comment type="caution">
    <text evidence="2">The sequence shown here is derived from an EMBL/GenBank/DDBJ whole genome shotgun (WGS) entry which is preliminary data.</text>
</comment>
<dbReference type="Proteomes" id="UP000176854">
    <property type="component" value="Unassembled WGS sequence"/>
</dbReference>
<gene>
    <name evidence="2" type="ORF">A2154_03885</name>
</gene>
<dbReference type="EMBL" id="MFJC01000040">
    <property type="protein sequence ID" value="OGG08903.1"/>
    <property type="molecule type" value="Genomic_DNA"/>
</dbReference>
<dbReference type="SMART" id="SM00670">
    <property type="entry name" value="PINc"/>
    <property type="match status" value="1"/>
</dbReference>
<dbReference type="Pfam" id="PF13470">
    <property type="entry name" value="PIN_3"/>
    <property type="match status" value="1"/>
</dbReference>
<proteinExistence type="predicted"/>
<feature type="domain" description="PIN" evidence="1">
    <location>
        <begin position="2"/>
        <end position="112"/>
    </location>
</feature>
<sequence length="133" mass="15126">MVWVLLDTNVIISALIIDGFPRQILKSAIDKRIRLITSPILLSELTDVLRKKFNFTPKMTGIIHKKLRKISQIIEPEIQITFCRDSSDNRVLEAAISGKCDFIVTGDKDLLVLKQFETTKIISPKEFIKELGS</sequence>
<dbReference type="InterPro" id="IPR002716">
    <property type="entry name" value="PIN_dom"/>
</dbReference>
<dbReference type="NCBIfam" id="TIGR00305">
    <property type="entry name" value="putative toxin-antitoxin system toxin component, PIN family"/>
    <property type="match status" value="1"/>
</dbReference>
<name>A0A1F5Z957_9BACT</name>
<organism evidence="2 3">
    <name type="scientific">Candidatus Gottesmanbacteria bacterium RBG_16_43_7</name>
    <dbReference type="NCBI Taxonomy" id="1798373"/>
    <lineage>
        <taxon>Bacteria</taxon>
        <taxon>Candidatus Gottesmaniibacteriota</taxon>
    </lineage>
</organism>
<evidence type="ECO:0000259" key="1">
    <source>
        <dbReference type="SMART" id="SM00670"/>
    </source>
</evidence>
<dbReference type="PANTHER" id="PTHR34610">
    <property type="entry name" value="SSL7007 PROTEIN"/>
    <property type="match status" value="1"/>
</dbReference>
<dbReference type="Gene3D" id="3.40.50.1010">
    <property type="entry name" value="5'-nuclease"/>
    <property type="match status" value="1"/>
</dbReference>
<dbReference type="AlphaFoldDB" id="A0A1F5Z957"/>
<dbReference type="SUPFAM" id="SSF88723">
    <property type="entry name" value="PIN domain-like"/>
    <property type="match status" value="1"/>
</dbReference>
<evidence type="ECO:0000313" key="3">
    <source>
        <dbReference type="Proteomes" id="UP000176854"/>
    </source>
</evidence>
<protein>
    <submittedName>
        <fullName evidence="2">Putative toxin-antitoxin system toxin component, PIN family</fullName>
    </submittedName>
</protein>
<dbReference type="InterPro" id="IPR029060">
    <property type="entry name" value="PIN-like_dom_sf"/>
</dbReference>
<reference evidence="2 3" key="1">
    <citation type="journal article" date="2016" name="Nat. Commun.">
        <title>Thousands of microbial genomes shed light on interconnected biogeochemical processes in an aquifer system.</title>
        <authorList>
            <person name="Anantharaman K."/>
            <person name="Brown C.T."/>
            <person name="Hug L.A."/>
            <person name="Sharon I."/>
            <person name="Castelle C.J."/>
            <person name="Probst A.J."/>
            <person name="Thomas B.C."/>
            <person name="Singh A."/>
            <person name="Wilkins M.J."/>
            <person name="Karaoz U."/>
            <person name="Brodie E.L."/>
            <person name="Williams K.H."/>
            <person name="Hubbard S.S."/>
            <person name="Banfield J.F."/>
        </authorList>
    </citation>
    <scope>NUCLEOTIDE SEQUENCE [LARGE SCALE GENOMIC DNA]</scope>
</reference>
<accession>A0A1F5Z957</accession>
<evidence type="ECO:0000313" key="2">
    <source>
        <dbReference type="EMBL" id="OGG08903.1"/>
    </source>
</evidence>